<reference evidence="2 4" key="2">
    <citation type="journal article" date="2014" name="BMC Genomics">
        <title>An improved genome release (version Mt4.0) for the model legume Medicago truncatula.</title>
        <authorList>
            <person name="Tang H."/>
            <person name="Krishnakumar V."/>
            <person name="Bidwell S."/>
            <person name="Rosen B."/>
            <person name="Chan A."/>
            <person name="Zhou S."/>
            <person name="Gentzbittel L."/>
            <person name="Childs K.L."/>
            <person name="Yandell M."/>
            <person name="Gundlach H."/>
            <person name="Mayer K.F."/>
            <person name="Schwartz D.C."/>
            <person name="Town C.D."/>
        </authorList>
    </citation>
    <scope>GENOME REANNOTATION</scope>
    <source>
        <strain evidence="2">A17</strain>
        <strain evidence="3 4">cv. Jemalong A17</strain>
    </source>
</reference>
<feature type="compositionally biased region" description="Polar residues" evidence="1">
    <location>
        <begin position="26"/>
        <end position="39"/>
    </location>
</feature>
<dbReference type="EMBL" id="KL402793">
    <property type="protein sequence ID" value="KEH16914.1"/>
    <property type="molecule type" value="Genomic_DNA"/>
</dbReference>
<sequence>MKMAIAYKDWLEVPPFSLLRSHAFQQGQSPSFPQRLKQTSNKKVRPRKFQERDFVPKKVLPFQSYSRGKWTPNYEGSCAMTFTTMDGDKLALPMNVGAVKKYSVKNKSSISRKPEKAA</sequence>
<dbReference type="HOGENOM" id="CLU_156836_0_0_1"/>
<feature type="region of interest" description="Disordered" evidence="1">
    <location>
        <begin position="26"/>
        <end position="48"/>
    </location>
</feature>
<evidence type="ECO:0000313" key="4">
    <source>
        <dbReference type="Proteomes" id="UP000002051"/>
    </source>
</evidence>
<gene>
    <name evidence="2" type="ORF">MTR_0068s0060</name>
</gene>
<dbReference type="EnsemblPlants" id="KEH16914">
    <property type="protein sequence ID" value="KEH16914"/>
    <property type="gene ID" value="MTR_0068s0060"/>
</dbReference>
<keyword evidence="4" id="KW-1185">Reference proteome</keyword>
<accession>A0A072TH91</accession>
<organism evidence="2 4">
    <name type="scientific">Medicago truncatula</name>
    <name type="common">Barrel medic</name>
    <name type="synonym">Medicago tribuloides</name>
    <dbReference type="NCBI Taxonomy" id="3880"/>
    <lineage>
        <taxon>Eukaryota</taxon>
        <taxon>Viridiplantae</taxon>
        <taxon>Streptophyta</taxon>
        <taxon>Embryophyta</taxon>
        <taxon>Tracheophyta</taxon>
        <taxon>Spermatophyta</taxon>
        <taxon>Magnoliopsida</taxon>
        <taxon>eudicotyledons</taxon>
        <taxon>Gunneridae</taxon>
        <taxon>Pentapetalae</taxon>
        <taxon>rosids</taxon>
        <taxon>fabids</taxon>
        <taxon>Fabales</taxon>
        <taxon>Fabaceae</taxon>
        <taxon>Papilionoideae</taxon>
        <taxon>50 kb inversion clade</taxon>
        <taxon>NPAAA clade</taxon>
        <taxon>Hologalegina</taxon>
        <taxon>IRL clade</taxon>
        <taxon>Trifolieae</taxon>
        <taxon>Medicago</taxon>
    </lineage>
</organism>
<name>A0A072TH91_MEDTR</name>
<dbReference type="Proteomes" id="UP000002051">
    <property type="component" value="Unassembled WGS sequence"/>
</dbReference>
<reference evidence="3" key="3">
    <citation type="submission" date="2015-06" db="UniProtKB">
        <authorList>
            <consortium name="EnsemblPlants"/>
        </authorList>
    </citation>
    <scope>IDENTIFICATION</scope>
    <source>
        <strain evidence="3">cv. Jemalong A17</strain>
    </source>
</reference>
<evidence type="ECO:0000313" key="2">
    <source>
        <dbReference type="EMBL" id="KEH16914.1"/>
    </source>
</evidence>
<evidence type="ECO:0000313" key="3">
    <source>
        <dbReference type="EnsemblPlants" id="KEH16914"/>
    </source>
</evidence>
<reference evidence="2 4" key="1">
    <citation type="journal article" date="2011" name="Nature">
        <title>The Medicago genome provides insight into the evolution of rhizobial symbioses.</title>
        <authorList>
            <person name="Young N.D."/>
            <person name="Debelle F."/>
            <person name="Oldroyd G.E."/>
            <person name="Geurts R."/>
            <person name="Cannon S.B."/>
            <person name="Udvardi M.K."/>
            <person name="Benedito V.A."/>
            <person name="Mayer K.F."/>
            <person name="Gouzy J."/>
            <person name="Schoof H."/>
            <person name="Van de Peer Y."/>
            <person name="Proost S."/>
            <person name="Cook D.R."/>
            <person name="Meyers B.C."/>
            <person name="Spannagl M."/>
            <person name="Cheung F."/>
            <person name="De Mita S."/>
            <person name="Krishnakumar V."/>
            <person name="Gundlach H."/>
            <person name="Zhou S."/>
            <person name="Mudge J."/>
            <person name="Bharti A.K."/>
            <person name="Murray J.D."/>
            <person name="Naoumkina M.A."/>
            <person name="Rosen B."/>
            <person name="Silverstein K.A."/>
            <person name="Tang H."/>
            <person name="Rombauts S."/>
            <person name="Zhao P.X."/>
            <person name="Zhou P."/>
            <person name="Barbe V."/>
            <person name="Bardou P."/>
            <person name="Bechner M."/>
            <person name="Bellec A."/>
            <person name="Berger A."/>
            <person name="Berges H."/>
            <person name="Bidwell S."/>
            <person name="Bisseling T."/>
            <person name="Choisne N."/>
            <person name="Couloux A."/>
            <person name="Denny R."/>
            <person name="Deshpande S."/>
            <person name="Dai X."/>
            <person name="Doyle J.J."/>
            <person name="Dudez A.M."/>
            <person name="Farmer A.D."/>
            <person name="Fouteau S."/>
            <person name="Franken C."/>
            <person name="Gibelin C."/>
            <person name="Gish J."/>
            <person name="Goldstein S."/>
            <person name="Gonzalez A.J."/>
            <person name="Green P.J."/>
            <person name="Hallab A."/>
            <person name="Hartog M."/>
            <person name="Hua A."/>
            <person name="Humphray S.J."/>
            <person name="Jeong D.H."/>
            <person name="Jing Y."/>
            <person name="Jocker A."/>
            <person name="Kenton S.M."/>
            <person name="Kim D.J."/>
            <person name="Klee K."/>
            <person name="Lai H."/>
            <person name="Lang C."/>
            <person name="Lin S."/>
            <person name="Macmil S.L."/>
            <person name="Magdelenat G."/>
            <person name="Matthews L."/>
            <person name="McCorrison J."/>
            <person name="Monaghan E.L."/>
            <person name="Mun J.H."/>
            <person name="Najar F.Z."/>
            <person name="Nicholson C."/>
            <person name="Noirot C."/>
            <person name="O'Bleness M."/>
            <person name="Paule C.R."/>
            <person name="Poulain J."/>
            <person name="Prion F."/>
            <person name="Qin B."/>
            <person name="Qu C."/>
            <person name="Retzel E.F."/>
            <person name="Riddle C."/>
            <person name="Sallet E."/>
            <person name="Samain S."/>
            <person name="Samson N."/>
            <person name="Sanders I."/>
            <person name="Saurat O."/>
            <person name="Scarpelli C."/>
            <person name="Schiex T."/>
            <person name="Segurens B."/>
            <person name="Severin A.J."/>
            <person name="Sherrier D.J."/>
            <person name="Shi R."/>
            <person name="Sims S."/>
            <person name="Singer S.R."/>
            <person name="Sinharoy S."/>
            <person name="Sterck L."/>
            <person name="Viollet A."/>
            <person name="Wang B.B."/>
            <person name="Wang K."/>
            <person name="Wang M."/>
            <person name="Wang X."/>
            <person name="Warfsmann J."/>
            <person name="Weissenbach J."/>
            <person name="White D.D."/>
            <person name="White J.D."/>
            <person name="Wiley G.B."/>
            <person name="Wincker P."/>
            <person name="Xing Y."/>
            <person name="Yang L."/>
            <person name="Yao Z."/>
            <person name="Ying F."/>
            <person name="Zhai J."/>
            <person name="Zhou L."/>
            <person name="Zuber A."/>
            <person name="Denarie J."/>
            <person name="Dixon R.A."/>
            <person name="May G.D."/>
            <person name="Schwartz D.C."/>
            <person name="Rogers J."/>
            <person name="Quetier F."/>
            <person name="Town C.D."/>
            <person name="Roe B.A."/>
        </authorList>
    </citation>
    <scope>NUCLEOTIDE SEQUENCE [LARGE SCALE GENOMIC DNA]</scope>
    <source>
        <strain evidence="2">A17</strain>
        <strain evidence="3 4">cv. Jemalong A17</strain>
    </source>
</reference>
<dbReference type="AlphaFoldDB" id="A0A072TH91"/>
<protein>
    <submittedName>
        <fullName evidence="2 3">Uncharacterized protein</fullName>
    </submittedName>
</protein>
<evidence type="ECO:0000256" key="1">
    <source>
        <dbReference type="SAM" id="MobiDB-lite"/>
    </source>
</evidence>
<proteinExistence type="predicted"/>